<sequence>MDLDPLSLPGPSAGGQFCPCACPFCCRPASPSFRRSMKRRFESDSADGGGGEVAARVEVENELEALREAVENQQETIQELCAELDEERNAAASAASEAMSMILRLQREKAEAQMDARQFKRFAEEKMEHDQQELLDLEELLFKREEAIEDLILRLQAYRDLLVSHGIDPDDVDATAPCGGDANGDLGASQYEEEISTSEYPPLKCNLPNDVQGKGDYYDESANLKKFAFRETPHAEEDLESSEHQICELETSPIATDLLEKGVVEEGPGPGPSGHFRSSSFSSYDSIPSVKLQQPLKGEEFPASMDRPSLDDGGVDDVSDRVCTLDAVHETATESAAENCVDTQRKKCERWEMEGGAPDIRNLYMRLQTLEADRESMRQAIISMRTEKAQLVLLRELAHQLHKDLSPEKKIVKKSSSSTNFSVFAVLKLIGLPSFSVGNGISSLEKEAISNQVHVRLVKCQPRLVVASGEFTPNQ</sequence>
<feature type="coiled-coil region" evidence="5">
    <location>
        <begin position="56"/>
        <end position="140"/>
    </location>
</feature>
<comment type="subcellular location">
    <subcellularLocation>
        <location evidence="1">Membrane</location>
    </subcellularLocation>
</comment>
<evidence type="ECO:0000256" key="2">
    <source>
        <dbReference type="ARBA" id="ARBA00022692"/>
    </source>
</evidence>
<proteinExistence type="predicted"/>
<evidence type="ECO:0000256" key="6">
    <source>
        <dbReference type="SAM" id="MobiDB-lite"/>
    </source>
</evidence>
<name>A0A8J5GLE8_ZINOF</name>
<comment type="caution">
    <text evidence="8">The sequence shown here is derived from an EMBL/GenBank/DDBJ whole genome shotgun (WGS) entry which is preliminary data.</text>
</comment>
<dbReference type="GO" id="GO:0016020">
    <property type="term" value="C:membrane"/>
    <property type="evidence" value="ECO:0007669"/>
    <property type="project" value="UniProtKB-SubCell"/>
</dbReference>
<dbReference type="Proteomes" id="UP000734854">
    <property type="component" value="Unassembled WGS sequence"/>
</dbReference>
<gene>
    <name evidence="8" type="ORF">ZIOFF_034670</name>
</gene>
<accession>A0A8J5GLE8</accession>
<keyword evidence="5" id="KW-0175">Coiled coil</keyword>
<feature type="compositionally biased region" description="Low complexity" evidence="6">
    <location>
        <begin position="273"/>
        <end position="282"/>
    </location>
</feature>
<feature type="coiled-coil region" evidence="5">
    <location>
        <begin position="360"/>
        <end position="387"/>
    </location>
</feature>
<feature type="region of interest" description="Disordered" evidence="6">
    <location>
        <begin position="263"/>
        <end position="282"/>
    </location>
</feature>
<keyword evidence="2" id="KW-0812">Transmembrane</keyword>
<dbReference type="PROSITE" id="PS51775">
    <property type="entry name" value="GTD_BINDING"/>
    <property type="match status" value="1"/>
</dbReference>
<dbReference type="EMBL" id="JACMSC010000009">
    <property type="protein sequence ID" value="KAG6509277.1"/>
    <property type="molecule type" value="Genomic_DNA"/>
</dbReference>
<evidence type="ECO:0000256" key="3">
    <source>
        <dbReference type="ARBA" id="ARBA00022989"/>
    </source>
</evidence>
<feature type="domain" description="GTD-binding" evidence="7">
    <location>
        <begin position="61"/>
        <end position="159"/>
    </location>
</feature>
<dbReference type="InterPro" id="IPR007656">
    <property type="entry name" value="GTD-bd"/>
</dbReference>
<evidence type="ECO:0000313" key="8">
    <source>
        <dbReference type="EMBL" id="KAG6509277.1"/>
    </source>
</evidence>
<dbReference type="PANTHER" id="PTHR31422:SF0">
    <property type="entry name" value="MYOSIN-BINDING PROTEIN 7"/>
    <property type="match status" value="1"/>
</dbReference>
<dbReference type="GO" id="GO:0080115">
    <property type="term" value="F:myosin XI tail binding"/>
    <property type="evidence" value="ECO:0007669"/>
    <property type="project" value="UniProtKB-ARBA"/>
</dbReference>
<evidence type="ECO:0000259" key="7">
    <source>
        <dbReference type="PROSITE" id="PS51775"/>
    </source>
</evidence>
<keyword evidence="9" id="KW-1185">Reference proteome</keyword>
<keyword evidence="3" id="KW-1133">Transmembrane helix</keyword>
<dbReference type="Pfam" id="PF04576">
    <property type="entry name" value="Zein-binding"/>
    <property type="match status" value="1"/>
</dbReference>
<reference evidence="8 9" key="1">
    <citation type="submission" date="2020-08" db="EMBL/GenBank/DDBJ databases">
        <title>Plant Genome Project.</title>
        <authorList>
            <person name="Zhang R.-G."/>
        </authorList>
    </citation>
    <scope>NUCLEOTIDE SEQUENCE [LARGE SCALE GENOMIC DNA]</scope>
    <source>
        <tissue evidence="8">Rhizome</tissue>
    </source>
</reference>
<protein>
    <recommendedName>
        <fullName evidence="7">GTD-binding domain-containing protein</fullName>
    </recommendedName>
</protein>
<dbReference type="PANTHER" id="PTHR31422">
    <property type="entry name" value="BNAANNG28530D PROTEIN"/>
    <property type="match status" value="1"/>
</dbReference>
<keyword evidence="4" id="KW-0472">Membrane</keyword>
<evidence type="ECO:0000313" key="9">
    <source>
        <dbReference type="Proteomes" id="UP000734854"/>
    </source>
</evidence>
<evidence type="ECO:0000256" key="1">
    <source>
        <dbReference type="ARBA" id="ARBA00004370"/>
    </source>
</evidence>
<evidence type="ECO:0000256" key="4">
    <source>
        <dbReference type="ARBA" id="ARBA00023136"/>
    </source>
</evidence>
<dbReference type="AlphaFoldDB" id="A0A8J5GLE8"/>
<evidence type="ECO:0000256" key="5">
    <source>
        <dbReference type="SAM" id="Coils"/>
    </source>
</evidence>
<organism evidence="8 9">
    <name type="scientific">Zingiber officinale</name>
    <name type="common">Ginger</name>
    <name type="synonym">Amomum zingiber</name>
    <dbReference type="NCBI Taxonomy" id="94328"/>
    <lineage>
        <taxon>Eukaryota</taxon>
        <taxon>Viridiplantae</taxon>
        <taxon>Streptophyta</taxon>
        <taxon>Embryophyta</taxon>
        <taxon>Tracheophyta</taxon>
        <taxon>Spermatophyta</taxon>
        <taxon>Magnoliopsida</taxon>
        <taxon>Liliopsida</taxon>
        <taxon>Zingiberales</taxon>
        <taxon>Zingiberaceae</taxon>
        <taxon>Zingiber</taxon>
    </lineage>
</organism>